<reference evidence="2 3" key="1">
    <citation type="submission" date="2013-12" db="EMBL/GenBank/DDBJ databases">
        <title>Draft genome of the parsitic nematode Ancylostoma duodenale.</title>
        <authorList>
            <person name="Mitreva M."/>
        </authorList>
    </citation>
    <scope>NUCLEOTIDE SEQUENCE [LARGE SCALE GENOMIC DNA]</scope>
    <source>
        <strain evidence="2 3">Zhejiang</strain>
    </source>
</reference>
<gene>
    <name evidence="2" type="ORF">ANCDUO_26809</name>
</gene>
<dbReference type="Proteomes" id="UP000054047">
    <property type="component" value="Unassembled WGS sequence"/>
</dbReference>
<evidence type="ECO:0000313" key="3">
    <source>
        <dbReference type="Proteomes" id="UP000054047"/>
    </source>
</evidence>
<keyword evidence="1" id="KW-0732">Signal</keyword>
<evidence type="ECO:0000313" key="2">
    <source>
        <dbReference type="EMBL" id="KIH43190.1"/>
    </source>
</evidence>
<sequence>MKRRYRHERTCPCSILLLLWMEDVVGMEPPTIHWRMIGKAFKVTSIWLRRYATSGRCCYPWIEWRTTMTAISTVKSRWLQRSKTTTKMLMAVLNRVVKLPMLTRRPRFELPLVPRFLPPPPLYPFLPQCDILLLICVLLHA</sequence>
<protein>
    <recommendedName>
        <fullName evidence="4">Secreted protein</fullName>
    </recommendedName>
</protein>
<evidence type="ECO:0008006" key="4">
    <source>
        <dbReference type="Google" id="ProtNLM"/>
    </source>
</evidence>
<feature type="chain" id="PRO_5002148318" description="Secreted protein" evidence="1">
    <location>
        <begin position="27"/>
        <end position="141"/>
    </location>
</feature>
<keyword evidence="3" id="KW-1185">Reference proteome</keyword>
<dbReference type="EMBL" id="KN788219">
    <property type="protein sequence ID" value="KIH43190.1"/>
    <property type="molecule type" value="Genomic_DNA"/>
</dbReference>
<accession>A0A0C2F3R7</accession>
<dbReference type="AlphaFoldDB" id="A0A0C2F3R7"/>
<name>A0A0C2F3R7_9BILA</name>
<evidence type="ECO:0000256" key="1">
    <source>
        <dbReference type="SAM" id="SignalP"/>
    </source>
</evidence>
<organism evidence="2 3">
    <name type="scientific">Ancylostoma duodenale</name>
    <dbReference type="NCBI Taxonomy" id="51022"/>
    <lineage>
        <taxon>Eukaryota</taxon>
        <taxon>Metazoa</taxon>
        <taxon>Ecdysozoa</taxon>
        <taxon>Nematoda</taxon>
        <taxon>Chromadorea</taxon>
        <taxon>Rhabditida</taxon>
        <taxon>Rhabditina</taxon>
        <taxon>Rhabditomorpha</taxon>
        <taxon>Strongyloidea</taxon>
        <taxon>Ancylostomatidae</taxon>
        <taxon>Ancylostomatinae</taxon>
        <taxon>Ancylostoma</taxon>
    </lineage>
</organism>
<proteinExistence type="predicted"/>
<feature type="signal peptide" evidence="1">
    <location>
        <begin position="1"/>
        <end position="26"/>
    </location>
</feature>